<reference evidence="3" key="2">
    <citation type="submission" date="2023-02" db="EMBL/GenBank/DDBJ databases">
        <authorList>
            <person name="Rayyan A."/>
            <person name="Meyer T."/>
            <person name="Kyndt J.A."/>
        </authorList>
    </citation>
    <scope>NUCLEOTIDE SEQUENCE</scope>
    <source>
        <strain evidence="3">DSM 9987</strain>
    </source>
</reference>
<keyword evidence="2" id="KW-1277">Toxin-antitoxin system</keyword>
<comment type="caution">
    <text evidence="3">The sequence shown here is derived from an EMBL/GenBank/DDBJ whole genome shotgun (WGS) entry which is preliminary data.</text>
</comment>
<dbReference type="PANTHER" id="PTHR33755">
    <property type="entry name" value="TOXIN PARE1-RELATED"/>
    <property type="match status" value="1"/>
</dbReference>
<evidence type="ECO:0000256" key="2">
    <source>
        <dbReference type="ARBA" id="ARBA00022649"/>
    </source>
</evidence>
<dbReference type="InterPro" id="IPR035093">
    <property type="entry name" value="RelE/ParE_toxin_dom_sf"/>
</dbReference>
<evidence type="ECO:0000313" key="3">
    <source>
        <dbReference type="EMBL" id="MDC7788119.1"/>
    </source>
</evidence>
<reference evidence="3" key="1">
    <citation type="journal article" date="2023" name="Microbiol Resour">
        <title>Genome Sequences of Rhodoplanes serenus and Two Thermotolerant Strains, Rhodoplanes tepidamans and 'Rhodoplanes cryptolactis,' Further Refine the Genus.</title>
        <authorList>
            <person name="Rayyan A.A."/>
            <person name="Kyndt J.A."/>
        </authorList>
    </citation>
    <scope>NUCLEOTIDE SEQUENCE</scope>
    <source>
        <strain evidence="3">DSM 9987</strain>
    </source>
</reference>
<name>A0ABT5JFP9_RHOTP</name>
<sequence>MATSRPKLLWSPEAEKDLDDAYDYLATAGSPKAADNLLRAIDTVCRSLVDHPGKGRSRSELAPDLRSIVVHPYEIFYRPTDAAIESVRVLRGRCDIEAIFGEP</sequence>
<protein>
    <submittedName>
        <fullName evidence="3">Type II toxin-antitoxin system RelE/ParE family toxin</fullName>
    </submittedName>
</protein>
<accession>A0ABT5JFP9</accession>
<dbReference type="InterPro" id="IPR051803">
    <property type="entry name" value="TA_system_RelE-like_toxin"/>
</dbReference>
<dbReference type="Proteomes" id="UP001165652">
    <property type="component" value="Unassembled WGS sequence"/>
</dbReference>
<evidence type="ECO:0000256" key="1">
    <source>
        <dbReference type="ARBA" id="ARBA00006226"/>
    </source>
</evidence>
<dbReference type="Gene3D" id="3.30.2310.20">
    <property type="entry name" value="RelE-like"/>
    <property type="match status" value="1"/>
</dbReference>
<keyword evidence="4" id="KW-1185">Reference proteome</keyword>
<comment type="similarity">
    <text evidence="1">Belongs to the RelE toxin family.</text>
</comment>
<dbReference type="InterPro" id="IPR007712">
    <property type="entry name" value="RelE/ParE_toxin"/>
</dbReference>
<organism evidence="3 4">
    <name type="scientific">Rhodoplanes tepidamans</name>
    <name type="common">Rhodoplanes cryptolactis</name>
    <dbReference type="NCBI Taxonomy" id="200616"/>
    <lineage>
        <taxon>Bacteria</taxon>
        <taxon>Pseudomonadati</taxon>
        <taxon>Pseudomonadota</taxon>
        <taxon>Alphaproteobacteria</taxon>
        <taxon>Hyphomicrobiales</taxon>
        <taxon>Nitrobacteraceae</taxon>
        <taxon>Rhodoplanes</taxon>
    </lineage>
</organism>
<evidence type="ECO:0000313" key="4">
    <source>
        <dbReference type="Proteomes" id="UP001165652"/>
    </source>
</evidence>
<dbReference type="EMBL" id="JAQQLI010000037">
    <property type="protein sequence ID" value="MDC7788119.1"/>
    <property type="molecule type" value="Genomic_DNA"/>
</dbReference>
<proteinExistence type="inferred from homology"/>
<dbReference type="Pfam" id="PF05016">
    <property type="entry name" value="ParE_toxin"/>
    <property type="match status" value="1"/>
</dbReference>
<gene>
    <name evidence="3" type="ORF">PQJ73_20715</name>
</gene>
<dbReference type="RefSeq" id="WP_272778957.1">
    <property type="nucleotide sequence ID" value="NZ_JAQQLI010000037.1"/>
</dbReference>